<gene>
    <name evidence="2" type="ORF">SEMRO_122_G059100.1</name>
</gene>
<feature type="compositionally biased region" description="Polar residues" evidence="1">
    <location>
        <begin position="90"/>
        <end position="99"/>
    </location>
</feature>
<feature type="region of interest" description="Disordered" evidence="1">
    <location>
        <begin position="65"/>
        <end position="99"/>
    </location>
</feature>
<dbReference type="Proteomes" id="UP001153069">
    <property type="component" value="Unassembled WGS sequence"/>
</dbReference>
<evidence type="ECO:0000313" key="2">
    <source>
        <dbReference type="EMBL" id="CAB9501916.1"/>
    </source>
</evidence>
<feature type="compositionally biased region" description="Basic and acidic residues" evidence="1">
    <location>
        <begin position="23"/>
        <end position="35"/>
    </location>
</feature>
<evidence type="ECO:0000313" key="3">
    <source>
        <dbReference type="Proteomes" id="UP001153069"/>
    </source>
</evidence>
<accession>A0A9N8DJS5</accession>
<proteinExistence type="predicted"/>
<dbReference type="AlphaFoldDB" id="A0A9N8DJS5"/>
<evidence type="ECO:0000256" key="1">
    <source>
        <dbReference type="SAM" id="MobiDB-lite"/>
    </source>
</evidence>
<reference evidence="2" key="1">
    <citation type="submission" date="2020-06" db="EMBL/GenBank/DDBJ databases">
        <authorList>
            <consortium name="Plant Systems Biology data submission"/>
        </authorList>
    </citation>
    <scope>NUCLEOTIDE SEQUENCE</scope>
    <source>
        <strain evidence="2">D6</strain>
    </source>
</reference>
<protein>
    <submittedName>
        <fullName evidence="2">Uncharacterized protein</fullName>
    </submittedName>
</protein>
<keyword evidence="3" id="KW-1185">Reference proteome</keyword>
<dbReference type="EMBL" id="CAICTM010000121">
    <property type="protein sequence ID" value="CAB9501916.1"/>
    <property type="molecule type" value="Genomic_DNA"/>
</dbReference>
<name>A0A9N8DJS5_9STRA</name>
<sequence length="99" mass="10677">MKEITITDTFVVDNPVEEAEEMEQTRIEAKRKAVDKAASQQESTSAGAAKPVAKAKMTMIGRYLPKTADTNSKDDDDNDIPVLPKAAANPANSSKPKSK</sequence>
<comment type="caution">
    <text evidence="2">The sequence shown here is derived from an EMBL/GenBank/DDBJ whole genome shotgun (WGS) entry which is preliminary data.</text>
</comment>
<organism evidence="2 3">
    <name type="scientific">Seminavis robusta</name>
    <dbReference type="NCBI Taxonomy" id="568900"/>
    <lineage>
        <taxon>Eukaryota</taxon>
        <taxon>Sar</taxon>
        <taxon>Stramenopiles</taxon>
        <taxon>Ochrophyta</taxon>
        <taxon>Bacillariophyta</taxon>
        <taxon>Bacillariophyceae</taxon>
        <taxon>Bacillariophycidae</taxon>
        <taxon>Naviculales</taxon>
        <taxon>Naviculaceae</taxon>
        <taxon>Seminavis</taxon>
    </lineage>
</organism>
<feature type="region of interest" description="Disordered" evidence="1">
    <location>
        <begin position="23"/>
        <end position="53"/>
    </location>
</feature>